<name>A0A1K2F4R4_STRAR</name>
<comment type="similarity">
    <text evidence="1">Belongs to the cytochrome P450 family.</text>
</comment>
<dbReference type="Proteomes" id="UP000181909">
    <property type="component" value="Unassembled WGS sequence"/>
</dbReference>
<dbReference type="SUPFAM" id="SSF48264">
    <property type="entry name" value="Cytochrome P450"/>
    <property type="match status" value="1"/>
</dbReference>
<dbReference type="STRING" id="1893.SAMN02787144_102952"/>
<dbReference type="PANTHER" id="PTHR46696:SF1">
    <property type="entry name" value="CYTOCHROME P450 YJIB-RELATED"/>
    <property type="match status" value="1"/>
</dbReference>
<feature type="compositionally biased region" description="Basic and acidic residues" evidence="2">
    <location>
        <begin position="128"/>
        <end position="145"/>
    </location>
</feature>
<dbReference type="InterPro" id="IPR001128">
    <property type="entry name" value="Cyt_P450"/>
</dbReference>
<dbReference type="AlphaFoldDB" id="A0A1K2F4R4"/>
<gene>
    <name evidence="3" type="ORF">SAMN02787144_102952</name>
</gene>
<dbReference type="InterPro" id="IPR036396">
    <property type="entry name" value="Cyt_P450_sf"/>
</dbReference>
<evidence type="ECO:0000313" key="3">
    <source>
        <dbReference type="EMBL" id="SFY42160.1"/>
    </source>
</evidence>
<dbReference type="GO" id="GO:0016705">
    <property type="term" value="F:oxidoreductase activity, acting on paired donors, with incorporation or reduction of molecular oxygen"/>
    <property type="evidence" value="ECO:0007669"/>
    <property type="project" value="InterPro"/>
</dbReference>
<dbReference type="GO" id="GO:0004497">
    <property type="term" value="F:monooxygenase activity"/>
    <property type="evidence" value="ECO:0007669"/>
    <property type="project" value="InterPro"/>
</dbReference>
<accession>A0A1K2F4R4</accession>
<evidence type="ECO:0000256" key="1">
    <source>
        <dbReference type="ARBA" id="ARBA00010617"/>
    </source>
</evidence>
<dbReference type="OrthoDB" id="3664945at2"/>
<dbReference type="GO" id="GO:0020037">
    <property type="term" value="F:heme binding"/>
    <property type="evidence" value="ECO:0007669"/>
    <property type="project" value="InterPro"/>
</dbReference>
<organism evidence="3 4">
    <name type="scientific">Streptomyces atratus</name>
    <dbReference type="NCBI Taxonomy" id="1893"/>
    <lineage>
        <taxon>Bacteria</taxon>
        <taxon>Bacillati</taxon>
        <taxon>Actinomycetota</taxon>
        <taxon>Actinomycetes</taxon>
        <taxon>Kitasatosporales</taxon>
        <taxon>Streptomycetaceae</taxon>
        <taxon>Streptomyces</taxon>
    </lineage>
</organism>
<evidence type="ECO:0000256" key="2">
    <source>
        <dbReference type="SAM" id="MobiDB-lite"/>
    </source>
</evidence>
<sequence length="164" mass="17665">MDSLPGTPGSDLISELLAPHQHDPLSADELVALITNLVVAGHITTVNLIANSTEALLTHPDQLALLREDATLMPHAVNELMRYCGPVVRALPRYATCDTTVGNTPVRTGEAVLPVVSAANRDPAAFTDPDRLDLGRTRSSRESHDRRHRARRGGGVLTPARRTT</sequence>
<dbReference type="PRINTS" id="PR00359">
    <property type="entry name" value="BP450"/>
</dbReference>
<feature type="region of interest" description="Disordered" evidence="2">
    <location>
        <begin position="124"/>
        <end position="164"/>
    </location>
</feature>
<proteinExistence type="inferred from homology"/>
<evidence type="ECO:0000313" key="4">
    <source>
        <dbReference type="Proteomes" id="UP000181909"/>
    </source>
</evidence>
<dbReference type="PANTHER" id="PTHR46696">
    <property type="entry name" value="P450, PUTATIVE (EUROFUNG)-RELATED"/>
    <property type="match status" value="1"/>
</dbReference>
<dbReference type="GO" id="GO:0005506">
    <property type="term" value="F:iron ion binding"/>
    <property type="evidence" value="ECO:0007669"/>
    <property type="project" value="InterPro"/>
</dbReference>
<dbReference type="InterPro" id="IPR002397">
    <property type="entry name" value="Cyt_P450_B"/>
</dbReference>
<reference evidence="3 4" key="1">
    <citation type="submission" date="2016-11" db="EMBL/GenBank/DDBJ databases">
        <authorList>
            <person name="Jaros S."/>
            <person name="Januszkiewicz K."/>
            <person name="Wedrychowicz H."/>
        </authorList>
    </citation>
    <scope>NUCLEOTIDE SEQUENCE [LARGE SCALE GENOMIC DNA]</scope>
    <source>
        <strain evidence="3 4">OK807</strain>
    </source>
</reference>
<protein>
    <submittedName>
        <fullName evidence="3">Cytochrome P450</fullName>
    </submittedName>
</protein>
<dbReference type="Pfam" id="PF00067">
    <property type="entry name" value="p450"/>
    <property type="match status" value="1"/>
</dbReference>
<dbReference type="RefSeq" id="WP_072488788.1">
    <property type="nucleotide sequence ID" value="NZ_CP108277.1"/>
</dbReference>
<dbReference type="Gene3D" id="1.10.630.10">
    <property type="entry name" value="Cytochrome P450"/>
    <property type="match status" value="1"/>
</dbReference>
<dbReference type="EMBL" id="FPJO01000029">
    <property type="protein sequence ID" value="SFY42160.1"/>
    <property type="molecule type" value="Genomic_DNA"/>
</dbReference>